<name>A0A4Y2P8Y0_ARAVE</name>
<keyword evidence="2" id="KW-1185">Reference proteome</keyword>
<reference evidence="1 2" key="1">
    <citation type="journal article" date="2019" name="Sci. Rep.">
        <title>Orb-weaving spider Araneus ventricosus genome elucidates the spidroin gene catalogue.</title>
        <authorList>
            <person name="Kono N."/>
            <person name="Nakamura H."/>
            <person name="Ohtoshi R."/>
            <person name="Moran D.A.P."/>
            <person name="Shinohara A."/>
            <person name="Yoshida Y."/>
            <person name="Fujiwara M."/>
            <person name="Mori M."/>
            <person name="Tomita M."/>
            <person name="Arakawa K."/>
        </authorList>
    </citation>
    <scope>NUCLEOTIDE SEQUENCE [LARGE SCALE GENOMIC DNA]</scope>
</reference>
<evidence type="ECO:0000313" key="2">
    <source>
        <dbReference type="Proteomes" id="UP000499080"/>
    </source>
</evidence>
<sequence>MAQDPLSTPEVGKLFALKGLIKLQQLDKTPNEHILSTYCSVFIIILQRRHHSCCLWKQVVIEIPEQCRRDCDERIVAGDVASHDNNRDWESLQELITQAHQIGPSQMNR</sequence>
<evidence type="ECO:0000313" key="1">
    <source>
        <dbReference type="EMBL" id="GBN47874.1"/>
    </source>
</evidence>
<dbReference type="EMBL" id="BGPR01010761">
    <property type="protein sequence ID" value="GBN47874.1"/>
    <property type="molecule type" value="Genomic_DNA"/>
</dbReference>
<protein>
    <submittedName>
        <fullName evidence="1">Uncharacterized protein</fullName>
    </submittedName>
</protein>
<comment type="caution">
    <text evidence="1">The sequence shown here is derived from an EMBL/GenBank/DDBJ whole genome shotgun (WGS) entry which is preliminary data.</text>
</comment>
<gene>
    <name evidence="1" type="ORF">AVEN_2596_1</name>
</gene>
<dbReference type="AlphaFoldDB" id="A0A4Y2P8Y0"/>
<accession>A0A4Y2P8Y0</accession>
<organism evidence="1 2">
    <name type="scientific">Araneus ventricosus</name>
    <name type="common">Orbweaver spider</name>
    <name type="synonym">Epeira ventricosa</name>
    <dbReference type="NCBI Taxonomy" id="182803"/>
    <lineage>
        <taxon>Eukaryota</taxon>
        <taxon>Metazoa</taxon>
        <taxon>Ecdysozoa</taxon>
        <taxon>Arthropoda</taxon>
        <taxon>Chelicerata</taxon>
        <taxon>Arachnida</taxon>
        <taxon>Araneae</taxon>
        <taxon>Araneomorphae</taxon>
        <taxon>Entelegynae</taxon>
        <taxon>Araneoidea</taxon>
        <taxon>Araneidae</taxon>
        <taxon>Araneus</taxon>
    </lineage>
</organism>
<proteinExistence type="predicted"/>
<dbReference type="Proteomes" id="UP000499080">
    <property type="component" value="Unassembled WGS sequence"/>
</dbReference>